<comment type="caution">
    <text evidence="1">The sequence shown here is derived from an EMBL/GenBank/DDBJ whole genome shotgun (WGS) entry which is preliminary data.</text>
</comment>
<dbReference type="Proteomes" id="UP000298324">
    <property type="component" value="Unassembled WGS sequence"/>
</dbReference>
<dbReference type="AlphaFoldDB" id="A0A4Y7R974"/>
<evidence type="ECO:0000313" key="2">
    <source>
        <dbReference type="Proteomes" id="UP000298324"/>
    </source>
</evidence>
<dbReference type="RefSeq" id="WP_134220444.1">
    <property type="nucleotide sequence ID" value="NZ_QFGA01000002.1"/>
</dbReference>
<protein>
    <submittedName>
        <fullName evidence="1">Putrescine--2-oxoglutarate aminotransferase</fullName>
    </submittedName>
</protein>
<reference evidence="1 2" key="1">
    <citation type="journal article" date="2018" name="Environ. Microbiol.">
        <title>Novel energy conservation strategies and behaviour of Pelotomaculum schinkii driving syntrophic propionate catabolism.</title>
        <authorList>
            <person name="Hidalgo-Ahumada C.A.P."/>
            <person name="Nobu M.K."/>
            <person name="Narihiro T."/>
            <person name="Tamaki H."/>
            <person name="Liu W.T."/>
            <person name="Kamagata Y."/>
            <person name="Stams A.J.M."/>
            <person name="Imachi H."/>
            <person name="Sousa D.Z."/>
        </authorList>
    </citation>
    <scope>NUCLEOTIDE SEQUENCE [LARGE SCALE GENOMIC DNA]</scope>
    <source>
        <strain evidence="1 2">HH</strain>
    </source>
</reference>
<sequence length="135" mass="14180">MALSILYPSLSCSCSVSSTLTIFRASLFVSAFTMARNLLLFPPRIIDAVNQVKGVPNLLQASTLSAALAKNLALAAPGDLRRSFFGNSGAEAVEGALKQLDTLLQALDKVLAANKGFFSMAASGAKTMLKSLIKK</sequence>
<dbReference type="SUPFAM" id="SSF53383">
    <property type="entry name" value="PLP-dependent transferases"/>
    <property type="match status" value="1"/>
</dbReference>
<dbReference type="Gene3D" id="3.40.640.10">
    <property type="entry name" value="Type I PLP-dependent aspartate aminotransferase-like (Major domain)"/>
    <property type="match status" value="1"/>
</dbReference>
<organism evidence="1 2">
    <name type="scientific">Pelotomaculum schinkii</name>
    <dbReference type="NCBI Taxonomy" id="78350"/>
    <lineage>
        <taxon>Bacteria</taxon>
        <taxon>Bacillati</taxon>
        <taxon>Bacillota</taxon>
        <taxon>Clostridia</taxon>
        <taxon>Eubacteriales</taxon>
        <taxon>Desulfotomaculaceae</taxon>
        <taxon>Pelotomaculum</taxon>
    </lineage>
</organism>
<proteinExistence type="predicted"/>
<dbReference type="InterPro" id="IPR015421">
    <property type="entry name" value="PyrdxlP-dep_Trfase_major"/>
</dbReference>
<dbReference type="InterPro" id="IPR015424">
    <property type="entry name" value="PyrdxlP-dep_Trfase"/>
</dbReference>
<dbReference type="EMBL" id="QFGA01000002">
    <property type="protein sequence ID" value="TEB05494.1"/>
    <property type="molecule type" value="Genomic_DNA"/>
</dbReference>
<keyword evidence="1" id="KW-0032">Aminotransferase</keyword>
<keyword evidence="1" id="KW-0808">Transferase</keyword>
<accession>A0A4Y7R974</accession>
<evidence type="ECO:0000313" key="1">
    <source>
        <dbReference type="EMBL" id="TEB05494.1"/>
    </source>
</evidence>
<gene>
    <name evidence="1" type="ORF">Psch_02535</name>
</gene>
<dbReference type="GO" id="GO:0008483">
    <property type="term" value="F:transaminase activity"/>
    <property type="evidence" value="ECO:0007669"/>
    <property type="project" value="UniProtKB-KW"/>
</dbReference>
<name>A0A4Y7R974_9FIRM</name>
<keyword evidence="2" id="KW-1185">Reference proteome</keyword>